<accession>A0A939FTE5</accession>
<keyword evidence="2" id="KW-1185">Reference proteome</keyword>
<comment type="caution">
    <text evidence="1">The sequence shown here is derived from an EMBL/GenBank/DDBJ whole genome shotgun (WGS) entry which is preliminary data.</text>
</comment>
<proteinExistence type="predicted"/>
<dbReference type="EMBL" id="JAFMOF010000005">
    <property type="protein sequence ID" value="MBO0657024.1"/>
    <property type="molecule type" value="Genomic_DNA"/>
</dbReference>
<protein>
    <submittedName>
        <fullName evidence="1">Uncharacterized protein</fullName>
    </submittedName>
</protein>
<evidence type="ECO:0000313" key="2">
    <source>
        <dbReference type="Proteomes" id="UP000664781"/>
    </source>
</evidence>
<reference evidence="1" key="1">
    <citation type="submission" date="2021-03" db="EMBL/GenBank/DDBJ databases">
        <title>Streptomyces strains.</title>
        <authorList>
            <person name="Lund M.B."/>
            <person name="Toerring T."/>
        </authorList>
    </citation>
    <scope>NUCLEOTIDE SEQUENCE</scope>
    <source>
        <strain evidence="1">JCM 4242</strain>
    </source>
</reference>
<sequence length="166" mass="18911">MAIDWMDYAAAERHALSRALLMREFLRRSALWVEYLGGGDRWPFIDFAERVDPSVRAGEGLMGRLDAFTSANVPDIRARRMCRAVTRWTAIRDETQVRLPDLEDPYAPLVMLYERGGAFWVENGVADFELRRVPLRTWQANVSPEPVVQLDRAALDVLDSEAESGV</sequence>
<dbReference type="AlphaFoldDB" id="A0A939FTE5"/>
<dbReference type="RefSeq" id="WP_207248670.1">
    <property type="nucleotide sequence ID" value="NZ_JAFMOF010000005.1"/>
</dbReference>
<name>A0A939FTE5_9ACTN</name>
<organism evidence="1 2">
    <name type="scientific">Streptomyces triculaminicus</name>
    <dbReference type="NCBI Taxonomy" id="2816232"/>
    <lineage>
        <taxon>Bacteria</taxon>
        <taxon>Bacillati</taxon>
        <taxon>Actinomycetota</taxon>
        <taxon>Actinomycetes</taxon>
        <taxon>Kitasatosporales</taxon>
        <taxon>Streptomycetaceae</taxon>
        <taxon>Streptomyces</taxon>
    </lineage>
</organism>
<evidence type="ECO:0000313" key="1">
    <source>
        <dbReference type="EMBL" id="MBO0657024.1"/>
    </source>
</evidence>
<dbReference type="Proteomes" id="UP000664781">
    <property type="component" value="Unassembled WGS sequence"/>
</dbReference>
<gene>
    <name evidence="1" type="ORF">J1792_31090</name>
</gene>